<name>A0ABT1RBI3_9HYPH</name>
<dbReference type="PANTHER" id="PTHR13812">
    <property type="entry name" value="KETIMINE REDUCTASE MU-CRYSTALLIN"/>
    <property type="match status" value="1"/>
</dbReference>
<comment type="caution">
    <text evidence="3">The sequence shown here is derived from an EMBL/GenBank/DDBJ whole genome shotgun (WGS) entry which is preliminary data.</text>
</comment>
<accession>A0ABT1RBI3</accession>
<keyword evidence="4" id="KW-1185">Reference proteome</keyword>
<dbReference type="Pfam" id="PF02423">
    <property type="entry name" value="OCD_Mu_crystall"/>
    <property type="match status" value="1"/>
</dbReference>
<dbReference type="InterPro" id="IPR036291">
    <property type="entry name" value="NAD(P)-bd_dom_sf"/>
</dbReference>
<protein>
    <submittedName>
        <fullName evidence="3">Ornithine cyclodeaminase family protein</fullName>
    </submittedName>
</protein>
<dbReference type="PANTHER" id="PTHR13812:SF19">
    <property type="entry name" value="KETIMINE REDUCTASE MU-CRYSTALLIN"/>
    <property type="match status" value="1"/>
</dbReference>
<dbReference type="SUPFAM" id="SSF51735">
    <property type="entry name" value="NAD(P)-binding Rossmann-fold domains"/>
    <property type="match status" value="1"/>
</dbReference>
<reference evidence="3" key="1">
    <citation type="submission" date="2021-07" db="EMBL/GenBank/DDBJ databases">
        <title>Shinella sp. nov., a novel member of the genus Shinella from water.</title>
        <authorList>
            <person name="Deng Y."/>
        </authorList>
    </citation>
    <scope>NUCLEOTIDE SEQUENCE</scope>
    <source>
        <strain evidence="3">CPCC 100929</strain>
    </source>
</reference>
<evidence type="ECO:0000256" key="2">
    <source>
        <dbReference type="ARBA" id="ARBA00023027"/>
    </source>
</evidence>
<sequence>MMISLTLDDLKRLPIAAFAVDAIRDAYVAIVDGRANIPPVGYLRLEAQNADCHIKYGYIAGDDVFVVKIASGFYNNPRRGLPSSNGMMIAISSDTGQVVATLYDEGWLTDLRTGFGGAIATLALCRRDSRSIAIVGSGTQARQQIRALSAIAQHPLTFRNWGRDGARAKTFASEMTAEGFSVKAEPDLATLCATADAIITTTPSAAPIVMAEWVRPGTHITALGADAPGKQELHLDLLSRAAVIAVDHRAQCADHGEIATAVAAGLLDPSACPELGAILNGSQPGRTADTQITIADLTGVATQDIAIVRAALQAVKQAST</sequence>
<comment type="similarity">
    <text evidence="1">Belongs to the ornithine cyclodeaminase/mu-crystallin family.</text>
</comment>
<dbReference type="Gene3D" id="3.30.1780.10">
    <property type="entry name" value="ornithine cyclodeaminase, domain 1"/>
    <property type="match status" value="1"/>
</dbReference>
<dbReference type="InterPro" id="IPR003462">
    <property type="entry name" value="ODC_Mu_crystall"/>
</dbReference>
<keyword evidence="2" id="KW-0520">NAD</keyword>
<dbReference type="EMBL" id="WHSB02000008">
    <property type="protein sequence ID" value="MCQ4632550.1"/>
    <property type="molecule type" value="Genomic_DNA"/>
</dbReference>
<dbReference type="Gene3D" id="3.40.50.720">
    <property type="entry name" value="NAD(P)-binding Rossmann-like Domain"/>
    <property type="match status" value="1"/>
</dbReference>
<proteinExistence type="inferred from homology"/>
<evidence type="ECO:0000256" key="1">
    <source>
        <dbReference type="ARBA" id="ARBA00008903"/>
    </source>
</evidence>
<dbReference type="InterPro" id="IPR023401">
    <property type="entry name" value="ODC_N"/>
</dbReference>
<gene>
    <name evidence="3" type="ORF">GB927_021075</name>
</gene>
<dbReference type="RefSeq" id="WP_256119183.1">
    <property type="nucleotide sequence ID" value="NZ_WHSB02000008.1"/>
</dbReference>
<evidence type="ECO:0000313" key="4">
    <source>
        <dbReference type="Proteomes" id="UP000996601"/>
    </source>
</evidence>
<dbReference type="PIRSF" id="PIRSF001439">
    <property type="entry name" value="CryM"/>
    <property type="match status" value="1"/>
</dbReference>
<organism evidence="3 4">
    <name type="scientific">Shinella lacus</name>
    <dbReference type="NCBI Taxonomy" id="2654216"/>
    <lineage>
        <taxon>Bacteria</taxon>
        <taxon>Pseudomonadati</taxon>
        <taxon>Pseudomonadota</taxon>
        <taxon>Alphaproteobacteria</taxon>
        <taxon>Hyphomicrobiales</taxon>
        <taxon>Rhizobiaceae</taxon>
        <taxon>Shinella</taxon>
    </lineage>
</organism>
<evidence type="ECO:0000313" key="3">
    <source>
        <dbReference type="EMBL" id="MCQ4632550.1"/>
    </source>
</evidence>
<dbReference type="Proteomes" id="UP000996601">
    <property type="component" value="Unassembled WGS sequence"/>
</dbReference>